<reference evidence="1 2" key="1">
    <citation type="submission" date="2024-02" db="EMBL/GenBank/DDBJ databases">
        <authorList>
            <person name="Chen Y."/>
            <person name="Shah S."/>
            <person name="Dougan E. K."/>
            <person name="Thang M."/>
            <person name="Chan C."/>
        </authorList>
    </citation>
    <scope>NUCLEOTIDE SEQUENCE [LARGE SCALE GENOMIC DNA]</scope>
</reference>
<dbReference type="PANTHER" id="PTHR28630:SF3">
    <property type="entry name" value="PEROXIREDOXIN-LIKE 2C"/>
    <property type="match status" value="1"/>
</dbReference>
<evidence type="ECO:0000313" key="2">
    <source>
        <dbReference type="Proteomes" id="UP001642464"/>
    </source>
</evidence>
<protein>
    <submittedName>
        <fullName evidence="1">Prostamide/prostaglandin F synthase (Prostamide/PG F synthase) (Prostamide/PGF synthase) (Peroxiredoxin-like 2B)</fullName>
    </submittedName>
</protein>
<dbReference type="EMBL" id="CAXAMM010023779">
    <property type="protein sequence ID" value="CAK9054158.1"/>
    <property type="molecule type" value="Genomic_DNA"/>
</dbReference>
<sequence length="109" mass="11690">MEGFMEGNYWKGQELYVDDGKAMYKALNLGHGGLAMMVDKDVLKYSSQAKGKGVSGNLSGDGAQLGATYVVDQGGAVLMEFQQQKFGDHPTKESILEALDIPLSELASL</sequence>
<dbReference type="Pfam" id="PF13911">
    <property type="entry name" value="AhpC-TSA_2"/>
    <property type="match status" value="1"/>
</dbReference>
<dbReference type="PANTHER" id="PTHR28630">
    <property type="match status" value="1"/>
</dbReference>
<comment type="caution">
    <text evidence="1">The sequence shown here is derived from an EMBL/GenBank/DDBJ whole genome shotgun (WGS) entry which is preliminary data.</text>
</comment>
<proteinExistence type="predicted"/>
<keyword evidence="2" id="KW-1185">Reference proteome</keyword>
<gene>
    <name evidence="1" type="ORF">SCF082_LOCUS29422</name>
</gene>
<dbReference type="InterPro" id="IPR032801">
    <property type="entry name" value="PXL2A/B/C"/>
</dbReference>
<accession>A0ABP0MSJ1</accession>
<evidence type="ECO:0000313" key="1">
    <source>
        <dbReference type="EMBL" id="CAK9054158.1"/>
    </source>
</evidence>
<dbReference type="Proteomes" id="UP001642464">
    <property type="component" value="Unassembled WGS sequence"/>
</dbReference>
<name>A0ABP0MSJ1_9DINO</name>
<organism evidence="1 2">
    <name type="scientific">Durusdinium trenchii</name>
    <dbReference type="NCBI Taxonomy" id="1381693"/>
    <lineage>
        <taxon>Eukaryota</taxon>
        <taxon>Sar</taxon>
        <taxon>Alveolata</taxon>
        <taxon>Dinophyceae</taxon>
        <taxon>Suessiales</taxon>
        <taxon>Symbiodiniaceae</taxon>
        <taxon>Durusdinium</taxon>
    </lineage>
</organism>